<proteinExistence type="predicted"/>
<dbReference type="EMBL" id="WNCL01000001">
    <property type="protein sequence ID" value="MTU42050.1"/>
    <property type="molecule type" value="Genomic_DNA"/>
</dbReference>
<reference evidence="1 2" key="1">
    <citation type="journal article" date="2019" name="Nat. Med.">
        <title>A library of human gut bacterial isolates paired with longitudinal multiomics data enables mechanistic microbiome research.</title>
        <authorList>
            <person name="Poyet M."/>
            <person name="Groussin M."/>
            <person name="Gibbons S.M."/>
            <person name="Avila-Pacheco J."/>
            <person name="Jiang X."/>
            <person name="Kearney S.M."/>
            <person name="Perrotta A.R."/>
            <person name="Berdy B."/>
            <person name="Zhao S."/>
            <person name="Lieberman T.D."/>
            <person name="Swanson P.K."/>
            <person name="Smith M."/>
            <person name="Roesemann S."/>
            <person name="Alexander J.E."/>
            <person name="Rich S.A."/>
            <person name="Livny J."/>
            <person name="Vlamakis H."/>
            <person name="Clish C."/>
            <person name="Bullock K."/>
            <person name="Deik A."/>
            <person name="Scott J."/>
            <person name="Pierce K.A."/>
            <person name="Xavier R.J."/>
            <person name="Alm E.J."/>
        </authorList>
    </citation>
    <scope>NUCLEOTIDE SEQUENCE [LARGE SCALE GENOMIC DNA]</scope>
    <source>
        <strain evidence="1 2">BIOML-A2</strain>
    </source>
</reference>
<accession>A0A6I3S2M2</accession>
<name>A0A6I3S2M2_9BURK</name>
<evidence type="ECO:0000313" key="1">
    <source>
        <dbReference type="EMBL" id="MTU42050.1"/>
    </source>
</evidence>
<gene>
    <name evidence="1" type="ORF">GMD42_00070</name>
</gene>
<organism evidence="1 2">
    <name type="scientific">Parasutterella excrementihominis</name>
    <dbReference type="NCBI Taxonomy" id="487175"/>
    <lineage>
        <taxon>Bacteria</taxon>
        <taxon>Pseudomonadati</taxon>
        <taxon>Pseudomonadota</taxon>
        <taxon>Betaproteobacteria</taxon>
        <taxon>Burkholderiales</taxon>
        <taxon>Sutterellaceae</taxon>
        <taxon>Parasutterella</taxon>
    </lineage>
</organism>
<protein>
    <submittedName>
        <fullName evidence="1">Uncharacterized protein</fullName>
    </submittedName>
</protein>
<dbReference type="AlphaFoldDB" id="A0A6I3S2M2"/>
<dbReference type="RefSeq" id="WP_155165164.1">
    <property type="nucleotide sequence ID" value="NZ_DBGEHT010000042.1"/>
</dbReference>
<dbReference type="Proteomes" id="UP000462362">
    <property type="component" value="Unassembled WGS sequence"/>
</dbReference>
<sequence>MNLKMKHLMTALIASAAVGQAVHAQEASSAVAQDTKQVEQAADGMANKVAGWLDKLSDSVRTLGEKSEEWSKDAATYKDQLKEQWPSIKEQFNQKLSEGMEKGQQSKEAVSKWLDDTFSQERINKAEEWMTNFKNGVTDNVVDPLVPYLLAMRYPNPMDEWNQGYRREYPVSIKGMDRPLQVTLPLSWNLSQNLQLGQNEFMSWRSESGTGQYVVALIETPTGATVNSIVAGLQKARPDAVTEKLPNSQIVRVYFPAKTDAENAVYYYAVPTGDQVSTVCGEVLRSKDEKTEALNQRLQAESNFFNAVASNIFVKPAS</sequence>
<comment type="caution">
    <text evidence="1">The sequence shown here is derived from an EMBL/GenBank/DDBJ whole genome shotgun (WGS) entry which is preliminary data.</text>
</comment>
<evidence type="ECO:0000313" key="2">
    <source>
        <dbReference type="Proteomes" id="UP000462362"/>
    </source>
</evidence>